<dbReference type="Proteomes" id="UP000009149">
    <property type="component" value="Chromosome"/>
</dbReference>
<proteinExistence type="predicted"/>
<name>B3DUK9_METI4</name>
<protein>
    <submittedName>
        <fullName evidence="1">Uncharacterized protein</fullName>
    </submittedName>
</protein>
<dbReference type="AlphaFoldDB" id="B3DUK9"/>
<accession>B3DUK9</accession>
<dbReference type="HOGENOM" id="CLU_3397385_0_0_0"/>
<organism evidence="1 2">
    <name type="scientific">Methylacidiphilum infernorum (isolate V4)</name>
    <name type="common">Methylokorus infernorum (strain V4)</name>
    <dbReference type="NCBI Taxonomy" id="481448"/>
    <lineage>
        <taxon>Bacteria</taxon>
        <taxon>Pseudomonadati</taxon>
        <taxon>Verrucomicrobiota</taxon>
        <taxon>Methylacidiphilae</taxon>
        <taxon>Methylacidiphilales</taxon>
        <taxon>Methylacidiphilaceae</taxon>
        <taxon>Methylacidiphilum (ex Ratnadevi et al. 2023)</taxon>
    </lineage>
</organism>
<dbReference type="KEGG" id="min:Minf_0957"/>
<reference evidence="1 2" key="1">
    <citation type="journal article" date="2008" name="Biol. Direct">
        <title>Complete genome sequence of the extremely acidophilic methanotroph isolate V4, Methylacidiphilum infernorum, a representative of the bacterial phylum Verrucomicrobia.</title>
        <authorList>
            <person name="Hou S."/>
            <person name="Makarova K.S."/>
            <person name="Saw J.H."/>
            <person name="Senin P."/>
            <person name="Ly B.V."/>
            <person name="Zhou Z."/>
            <person name="Ren Y."/>
            <person name="Wang J."/>
            <person name="Galperin M.Y."/>
            <person name="Omelchenko M.V."/>
            <person name="Wolf Y.I."/>
            <person name="Yutin N."/>
            <person name="Koonin E.V."/>
            <person name="Stott M.B."/>
            <person name="Mountain B.W."/>
            <person name="Crowe M.A."/>
            <person name="Smirnova A.V."/>
            <person name="Dunfield P.F."/>
            <person name="Feng L."/>
            <person name="Wang L."/>
            <person name="Alam M."/>
        </authorList>
    </citation>
    <scope>NUCLEOTIDE SEQUENCE [LARGE SCALE GENOMIC DNA]</scope>
    <source>
        <strain evidence="2">Isolate V4</strain>
    </source>
</reference>
<gene>
    <name evidence="1" type="ordered locus">Minf_0957</name>
</gene>
<evidence type="ECO:0000313" key="1">
    <source>
        <dbReference type="EMBL" id="ACD83012.1"/>
    </source>
</evidence>
<evidence type="ECO:0000313" key="2">
    <source>
        <dbReference type="Proteomes" id="UP000009149"/>
    </source>
</evidence>
<sequence>MILIIHDEHHSHPGTVGIKPVSGKAIGHAWW</sequence>
<dbReference type="EMBL" id="CP000975">
    <property type="protein sequence ID" value="ACD83012.1"/>
    <property type="molecule type" value="Genomic_DNA"/>
</dbReference>